<gene>
    <name evidence="1" type="ORF">L227DRAFT_13926</name>
</gene>
<dbReference type="Proteomes" id="UP000313359">
    <property type="component" value="Unassembled WGS sequence"/>
</dbReference>
<dbReference type="AlphaFoldDB" id="A0A5C2STX2"/>
<evidence type="ECO:0000313" key="2">
    <source>
        <dbReference type="Proteomes" id="UP000313359"/>
    </source>
</evidence>
<proteinExistence type="predicted"/>
<accession>A0A5C2STX2</accession>
<protein>
    <submittedName>
        <fullName evidence="1">Uncharacterized protein</fullName>
    </submittedName>
</protein>
<dbReference type="EMBL" id="ML122250">
    <property type="protein sequence ID" value="RPD67100.1"/>
    <property type="molecule type" value="Genomic_DNA"/>
</dbReference>
<name>A0A5C2STX2_9APHY</name>
<keyword evidence="2" id="KW-1185">Reference proteome</keyword>
<reference evidence="1" key="1">
    <citation type="journal article" date="2018" name="Genome Biol. Evol.">
        <title>Genomics and development of Lentinus tigrinus, a white-rot wood-decaying mushroom with dimorphic fruiting bodies.</title>
        <authorList>
            <person name="Wu B."/>
            <person name="Xu Z."/>
            <person name="Knudson A."/>
            <person name="Carlson A."/>
            <person name="Chen N."/>
            <person name="Kovaka S."/>
            <person name="LaButti K."/>
            <person name="Lipzen A."/>
            <person name="Pennachio C."/>
            <person name="Riley R."/>
            <person name="Schakwitz W."/>
            <person name="Umezawa K."/>
            <person name="Ohm R.A."/>
            <person name="Grigoriev I.V."/>
            <person name="Nagy L.G."/>
            <person name="Gibbons J."/>
            <person name="Hibbett D."/>
        </authorList>
    </citation>
    <scope>NUCLEOTIDE SEQUENCE [LARGE SCALE GENOMIC DNA]</scope>
    <source>
        <strain evidence="1">ALCF2SS1-6</strain>
    </source>
</reference>
<organism evidence="1 2">
    <name type="scientific">Lentinus tigrinus ALCF2SS1-6</name>
    <dbReference type="NCBI Taxonomy" id="1328759"/>
    <lineage>
        <taxon>Eukaryota</taxon>
        <taxon>Fungi</taxon>
        <taxon>Dikarya</taxon>
        <taxon>Basidiomycota</taxon>
        <taxon>Agaricomycotina</taxon>
        <taxon>Agaricomycetes</taxon>
        <taxon>Polyporales</taxon>
        <taxon>Polyporaceae</taxon>
        <taxon>Lentinus</taxon>
    </lineage>
</organism>
<evidence type="ECO:0000313" key="1">
    <source>
        <dbReference type="EMBL" id="RPD67100.1"/>
    </source>
</evidence>
<sequence length="113" mass="12492">MVRSTSRPQYSNSPDDALACSSAWCVECFQVGGSLYTTCLFMQPTVGYAGMFFARKVPSTPRPPGSGAFAVYFEESPLGLAHLTNQNYRPTMHPCTCCMHIALVRREIVQPYS</sequence>